<feature type="compositionally biased region" description="Polar residues" evidence="1">
    <location>
        <begin position="97"/>
        <end position="114"/>
    </location>
</feature>
<evidence type="ECO:0000256" key="1">
    <source>
        <dbReference type="SAM" id="MobiDB-lite"/>
    </source>
</evidence>
<name>A0ABV1SFF0_9RHOB</name>
<organism evidence="2 3">
    <name type="scientific">Thioclava kandeliae</name>
    <dbReference type="NCBI Taxonomy" id="3070818"/>
    <lineage>
        <taxon>Bacteria</taxon>
        <taxon>Pseudomonadati</taxon>
        <taxon>Pseudomonadota</taxon>
        <taxon>Alphaproteobacteria</taxon>
        <taxon>Rhodobacterales</taxon>
        <taxon>Paracoccaceae</taxon>
        <taxon>Thioclava</taxon>
    </lineage>
</organism>
<evidence type="ECO:0008006" key="4">
    <source>
        <dbReference type="Google" id="ProtNLM"/>
    </source>
</evidence>
<feature type="region of interest" description="Disordered" evidence="1">
    <location>
        <begin position="54"/>
        <end position="114"/>
    </location>
</feature>
<keyword evidence="3" id="KW-1185">Reference proteome</keyword>
<feature type="compositionally biased region" description="Polar residues" evidence="1">
    <location>
        <begin position="62"/>
        <end position="80"/>
    </location>
</feature>
<reference evidence="2 3" key="1">
    <citation type="submission" date="2024-01" db="EMBL/GenBank/DDBJ databases">
        <authorList>
            <person name="Deng Y."/>
            <person name="Su J."/>
        </authorList>
    </citation>
    <scope>NUCLEOTIDE SEQUENCE [LARGE SCALE GENOMIC DNA]</scope>
    <source>
        <strain evidence="2 3">CPCC 100088</strain>
    </source>
</reference>
<protein>
    <recommendedName>
        <fullName evidence="4">DNA-binding protein</fullName>
    </recommendedName>
</protein>
<sequence>MGKFELITLKDAAEELGVPVRSLTTAAEEHGFIVYMGRAKRLEKDSLGELIKKCRAQPKAPASTNSPTGHSGISETQANPIGQRAAQAAKMLRKRSQPTSPQKGAQVTPLSRRT</sequence>
<evidence type="ECO:0000313" key="2">
    <source>
        <dbReference type="EMBL" id="MER5171626.1"/>
    </source>
</evidence>
<dbReference type="Proteomes" id="UP001438953">
    <property type="component" value="Unassembled WGS sequence"/>
</dbReference>
<gene>
    <name evidence="2" type="ORF">VSX56_07535</name>
</gene>
<dbReference type="EMBL" id="JAYWLC010000004">
    <property type="protein sequence ID" value="MER5171626.1"/>
    <property type="molecule type" value="Genomic_DNA"/>
</dbReference>
<evidence type="ECO:0000313" key="3">
    <source>
        <dbReference type="Proteomes" id="UP001438953"/>
    </source>
</evidence>
<dbReference type="RefSeq" id="WP_350936106.1">
    <property type="nucleotide sequence ID" value="NZ_JAYWLC010000004.1"/>
</dbReference>
<proteinExistence type="predicted"/>
<accession>A0ABV1SFF0</accession>
<reference evidence="2 3" key="2">
    <citation type="submission" date="2024-06" db="EMBL/GenBank/DDBJ databases">
        <title>Thioclava kandeliae sp. nov. from a rhizosphere soil sample of Kandelia candel in a mangrove.</title>
        <authorList>
            <person name="Mu T."/>
        </authorList>
    </citation>
    <scope>NUCLEOTIDE SEQUENCE [LARGE SCALE GENOMIC DNA]</scope>
    <source>
        <strain evidence="2 3">CPCC 100088</strain>
    </source>
</reference>
<comment type="caution">
    <text evidence="2">The sequence shown here is derived from an EMBL/GenBank/DDBJ whole genome shotgun (WGS) entry which is preliminary data.</text>
</comment>